<evidence type="ECO:0000256" key="2">
    <source>
        <dbReference type="ARBA" id="ARBA00010072"/>
    </source>
</evidence>
<feature type="transmembrane region" description="Helical" evidence="9">
    <location>
        <begin position="198"/>
        <end position="219"/>
    </location>
</feature>
<evidence type="ECO:0000256" key="1">
    <source>
        <dbReference type="ARBA" id="ARBA00004651"/>
    </source>
</evidence>
<dbReference type="OrthoDB" id="9787841at2"/>
<dbReference type="FunFam" id="1.10.3720.10:FF:000033">
    <property type="entry name" value="Polar amino acid ABC transporter permease"/>
    <property type="match status" value="1"/>
</dbReference>
<evidence type="ECO:0000256" key="8">
    <source>
        <dbReference type="ARBA" id="ARBA00023136"/>
    </source>
</evidence>
<evidence type="ECO:0000256" key="5">
    <source>
        <dbReference type="ARBA" id="ARBA00022692"/>
    </source>
</evidence>
<gene>
    <name evidence="11" type="ORF">EDX97_05645</name>
</gene>
<feature type="transmembrane region" description="Helical" evidence="9">
    <location>
        <begin position="21"/>
        <end position="43"/>
    </location>
</feature>
<dbReference type="Gene3D" id="1.10.3720.10">
    <property type="entry name" value="MetI-like"/>
    <property type="match status" value="1"/>
</dbReference>
<dbReference type="PROSITE" id="PS50928">
    <property type="entry name" value="ABC_TM1"/>
    <property type="match status" value="1"/>
</dbReference>
<accession>A0A3N0I1C9</accession>
<name>A0A3N0I1C9_9FIRM</name>
<dbReference type="Proteomes" id="UP000276568">
    <property type="component" value="Unassembled WGS sequence"/>
</dbReference>
<keyword evidence="6" id="KW-0029">Amino-acid transport</keyword>
<keyword evidence="4" id="KW-1003">Cell membrane</keyword>
<feature type="transmembrane region" description="Helical" evidence="9">
    <location>
        <begin position="69"/>
        <end position="87"/>
    </location>
</feature>
<reference evidence="11 12" key="1">
    <citation type="submission" date="2018-11" db="EMBL/GenBank/DDBJ databases">
        <title>Clostridium sp. nov., a member of the family Erysipelotrichaceae isolated from pig faeces.</title>
        <authorList>
            <person name="Chang Y.-H."/>
        </authorList>
    </citation>
    <scope>NUCLEOTIDE SEQUENCE [LARGE SCALE GENOMIC DNA]</scope>
    <source>
        <strain evidence="11 12">YH-panp20</strain>
    </source>
</reference>
<dbReference type="GO" id="GO:0043190">
    <property type="term" value="C:ATP-binding cassette (ABC) transporter complex"/>
    <property type="evidence" value="ECO:0007669"/>
    <property type="project" value="InterPro"/>
</dbReference>
<comment type="caution">
    <text evidence="11">The sequence shown here is derived from an EMBL/GenBank/DDBJ whole genome shotgun (WGS) entry which is preliminary data.</text>
</comment>
<proteinExistence type="inferred from homology"/>
<keyword evidence="3 9" id="KW-0813">Transport</keyword>
<dbReference type="InterPro" id="IPR000515">
    <property type="entry name" value="MetI-like"/>
</dbReference>
<organism evidence="11 12">
    <name type="scientific">Absicoccus porci</name>
    <dbReference type="NCBI Taxonomy" id="2486576"/>
    <lineage>
        <taxon>Bacteria</taxon>
        <taxon>Bacillati</taxon>
        <taxon>Bacillota</taxon>
        <taxon>Erysipelotrichia</taxon>
        <taxon>Erysipelotrichales</taxon>
        <taxon>Erysipelotrichaceae</taxon>
        <taxon>Absicoccus</taxon>
    </lineage>
</organism>
<evidence type="ECO:0000313" key="11">
    <source>
        <dbReference type="EMBL" id="RNM30280.1"/>
    </source>
</evidence>
<dbReference type="PANTHER" id="PTHR30614:SF20">
    <property type="entry name" value="GLUTAMINE TRANSPORT SYSTEM PERMEASE PROTEIN GLNP"/>
    <property type="match status" value="1"/>
</dbReference>
<dbReference type="NCBIfam" id="TIGR01726">
    <property type="entry name" value="HEQRo_perm_3TM"/>
    <property type="match status" value="1"/>
</dbReference>
<dbReference type="InterPro" id="IPR043429">
    <property type="entry name" value="ArtM/GltK/GlnP/TcyL/YhdX-like"/>
</dbReference>
<evidence type="ECO:0000256" key="9">
    <source>
        <dbReference type="RuleBase" id="RU363032"/>
    </source>
</evidence>
<dbReference type="AlphaFoldDB" id="A0A3N0I1C9"/>
<sequence>MFPAFSQVFTAENMLYLFRGALLSLLIAAISLLIGLLLGILGASGKRSKHAVPKAIANFYVEVIRGTPLLLQILIIFSVIPSIYTAFTGKVLRINVYMIGIIAMSINSGAYQTELIRSGINGVDRGQWEACETLGLTNKQMMRFVILPQAFKRIVPPVISEFITLIKDSSLISTIGAVELLKGAQVIGTEYYDVMSPYVLAACFYLIMTISISFLGRYVEKRLSASD</sequence>
<dbReference type="GO" id="GO:0006865">
    <property type="term" value="P:amino acid transport"/>
    <property type="evidence" value="ECO:0007669"/>
    <property type="project" value="UniProtKB-KW"/>
</dbReference>
<dbReference type="SUPFAM" id="SSF161098">
    <property type="entry name" value="MetI-like"/>
    <property type="match status" value="1"/>
</dbReference>
<comment type="similarity">
    <text evidence="2">Belongs to the binding-protein-dependent transport system permease family. HisMQ subfamily.</text>
</comment>
<keyword evidence="12" id="KW-1185">Reference proteome</keyword>
<evidence type="ECO:0000313" key="12">
    <source>
        <dbReference type="Proteomes" id="UP000276568"/>
    </source>
</evidence>
<evidence type="ECO:0000256" key="7">
    <source>
        <dbReference type="ARBA" id="ARBA00022989"/>
    </source>
</evidence>
<dbReference type="InterPro" id="IPR010065">
    <property type="entry name" value="AA_ABC_transptr_permease_3TM"/>
</dbReference>
<dbReference type="RefSeq" id="WP_128520205.1">
    <property type="nucleotide sequence ID" value="NZ_JALFCT010000011.1"/>
</dbReference>
<feature type="domain" description="ABC transmembrane type-1" evidence="10">
    <location>
        <begin position="17"/>
        <end position="216"/>
    </location>
</feature>
<dbReference type="InterPro" id="IPR035906">
    <property type="entry name" value="MetI-like_sf"/>
</dbReference>
<feature type="transmembrane region" description="Helical" evidence="9">
    <location>
        <begin position="94"/>
        <end position="111"/>
    </location>
</feature>
<protein>
    <submittedName>
        <fullName evidence="11">Amino acid ABC transporter permease</fullName>
    </submittedName>
</protein>
<keyword evidence="8 9" id="KW-0472">Membrane</keyword>
<keyword evidence="7 9" id="KW-1133">Transmembrane helix</keyword>
<dbReference type="EMBL" id="RJQC01000002">
    <property type="protein sequence ID" value="RNM30280.1"/>
    <property type="molecule type" value="Genomic_DNA"/>
</dbReference>
<evidence type="ECO:0000256" key="6">
    <source>
        <dbReference type="ARBA" id="ARBA00022970"/>
    </source>
</evidence>
<dbReference type="GO" id="GO:0022857">
    <property type="term" value="F:transmembrane transporter activity"/>
    <property type="evidence" value="ECO:0007669"/>
    <property type="project" value="InterPro"/>
</dbReference>
<dbReference type="PANTHER" id="PTHR30614">
    <property type="entry name" value="MEMBRANE COMPONENT OF AMINO ACID ABC TRANSPORTER"/>
    <property type="match status" value="1"/>
</dbReference>
<keyword evidence="5 9" id="KW-0812">Transmembrane</keyword>
<dbReference type="CDD" id="cd06261">
    <property type="entry name" value="TM_PBP2"/>
    <property type="match status" value="1"/>
</dbReference>
<evidence type="ECO:0000259" key="10">
    <source>
        <dbReference type="PROSITE" id="PS50928"/>
    </source>
</evidence>
<dbReference type="Pfam" id="PF00528">
    <property type="entry name" value="BPD_transp_1"/>
    <property type="match status" value="1"/>
</dbReference>
<comment type="subcellular location">
    <subcellularLocation>
        <location evidence="1 9">Cell membrane</location>
        <topology evidence="1 9">Multi-pass membrane protein</topology>
    </subcellularLocation>
</comment>
<evidence type="ECO:0000256" key="3">
    <source>
        <dbReference type="ARBA" id="ARBA00022448"/>
    </source>
</evidence>
<evidence type="ECO:0000256" key="4">
    <source>
        <dbReference type="ARBA" id="ARBA00022475"/>
    </source>
</evidence>